<feature type="region of interest" description="Disordered" evidence="1">
    <location>
        <begin position="177"/>
        <end position="298"/>
    </location>
</feature>
<dbReference type="InterPro" id="IPR040358">
    <property type="entry name" value="At4g22758-like"/>
</dbReference>
<protein>
    <recommendedName>
        <fullName evidence="2">DUF7054 domain-containing protein</fullName>
    </recommendedName>
</protein>
<comment type="caution">
    <text evidence="3">The sequence shown here is derived from an EMBL/GenBank/DDBJ whole genome shotgun (WGS) entry which is preliminary data.</text>
</comment>
<feature type="compositionally biased region" description="Basic and acidic residues" evidence="1">
    <location>
        <begin position="222"/>
        <end position="231"/>
    </location>
</feature>
<dbReference type="STRING" id="4540.A0A3L6PVJ8"/>
<evidence type="ECO:0000259" key="2">
    <source>
        <dbReference type="Pfam" id="PF23156"/>
    </source>
</evidence>
<dbReference type="PANTHER" id="PTHR33270">
    <property type="entry name" value="BNAC05G50380D PROTEIN"/>
    <property type="match status" value="1"/>
</dbReference>
<proteinExistence type="predicted"/>
<accession>A0A3L6PVJ8</accession>
<feature type="compositionally biased region" description="Low complexity" evidence="1">
    <location>
        <begin position="234"/>
        <end position="243"/>
    </location>
</feature>
<organism evidence="3 4">
    <name type="scientific">Panicum miliaceum</name>
    <name type="common">Proso millet</name>
    <name type="synonym">Broomcorn millet</name>
    <dbReference type="NCBI Taxonomy" id="4540"/>
    <lineage>
        <taxon>Eukaryota</taxon>
        <taxon>Viridiplantae</taxon>
        <taxon>Streptophyta</taxon>
        <taxon>Embryophyta</taxon>
        <taxon>Tracheophyta</taxon>
        <taxon>Spermatophyta</taxon>
        <taxon>Magnoliopsida</taxon>
        <taxon>Liliopsida</taxon>
        <taxon>Poales</taxon>
        <taxon>Poaceae</taxon>
        <taxon>PACMAD clade</taxon>
        <taxon>Panicoideae</taxon>
        <taxon>Panicodae</taxon>
        <taxon>Paniceae</taxon>
        <taxon>Panicinae</taxon>
        <taxon>Panicum</taxon>
        <taxon>Panicum sect. Panicum</taxon>
    </lineage>
</organism>
<evidence type="ECO:0000256" key="1">
    <source>
        <dbReference type="SAM" id="MobiDB-lite"/>
    </source>
</evidence>
<dbReference type="Pfam" id="PF23156">
    <property type="entry name" value="DUF7054"/>
    <property type="match status" value="1"/>
</dbReference>
<evidence type="ECO:0000313" key="4">
    <source>
        <dbReference type="Proteomes" id="UP000275267"/>
    </source>
</evidence>
<dbReference type="EMBL" id="PQIB02000015">
    <property type="protein sequence ID" value="RLM65314.1"/>
    <property type="molecule type" value="Genomic_DNA"/>
</dbReference>
<feature type="region of interest" description="Disordered" evidence="1">
    <location>
        <begin position="56"/>
        <end position="118"/>
    </location>
</feature>
<name>A0A3L6PVJ8_PANMI</name>
<dbReference type="InterPro" id="IPR055482">
    <property type="entry name" value="DUF7054"/>
</dbReference>
<keyword evidence="4" id="KW-1185">Reference proteome</keyword>
<reference evidence="4" key="1">
    <citation type="journal article" date="2019" name="Nat. Commun.">
        <title>The genome of broomcorn millet.</title>
        <authorList>
            <person name="Zou C."/>
            <person name="Miki D."/>
            <person name="Li D."/>
            <person name="Tang Q."/>
            <person name="Xiao L."/>
            <person name="Rajput S."/>
            <person name="Deng P."/>
            <person name="Jia W."/>
            <person name="Huang R."/>
            <person name="Zhang M."/>
            <person name="Sun Y."/>
            <person name="Hu J."/>
            <person name="Fu X."/>
            <person name="Schnable P.S."/>
            <person name="Li F."/>
            <person name="Zhang H."/>
            <person name="Feng B."/>
            <person name="Zhu X."/>
            <person name="Liu R."/>
            <person name="Schnable J.C."/>
            <person name="Zhu J.-K."/>
            <person name="Zhang H."/>
        </authorList>
    </citation>
    <scope>NUCLEOTIDE SEQUENCE [LARGE SCALE GENOMIC DNA]</scope>
</reference>
<feature type="compositionally biased region" description="Low complexity" evidence="1">
    <location>
        <begin position="98"/>
        <end position="113"/>
    </location>
</feature>
<sequence>MVLQLRFLMETGNRPEARAGRQHEPGLVVDADDRDWCCGRIIWASGVVVSSSSAQSNQAGKAAPRSPALPQSRAPPPCGGRNIGRLPDRNARKGGGASCRAASRARQSPSVHPSPSPDVFNATATIIVLAHLDWWLPGHGLIRRILPDSEIPGFPHGDRCRLRLQHVQLRIGPLVVPPPPTVTRPPARHQLVSSPRPLRAVPATGASGTRDERTMPPLAPPHGERGGRQRQETAAATGPSAAARQRSASFHGRGAEQRHQLQKQRPKTLPDLLAGVRGASFRSGSPPPRAGGETGRRTPSKVLVSVAVQRSLWPLHVMASAEWTVADLVAAAVALYVKEGRRPLLPSADPAAFGLHYSQFSLESLDPKAKVMELGSRSFFLCPKSSAAGQAASSSSSNGASKE</sequence>
<dbReference type="PANTHER" id="PTHR33270:SF50">
    <property type="match status" value="1"/>
</dbReference>
<dbReference type="AlphaFoldDB" id="A0A3L6PVJ8"/>
<dbReference type="OrthoDB" id="651546at2759"/>
<evidence type="ECO:0000313" key="3">
    <source>
        <dbReference type="EMBL" id="RLM65314.1"/>
    </source>
</evidence>
<feature type="domain" description="DUF7054" evidence="2">
    <location>
        <begin position="299"/>
        <end position="382"/>
    </location>
</feature>
<gene>
    <name evidence="3" type="ORF">C2845_PM16G06730</name>
</gene>
<dbReference type="Proteomes" id="UP000275267">
    <property type="component" value="Unassembled WGS sequence"/>
</dbReference>